<reference evidence="2" key="1">
    <citation type="submission" date="2022-11" db="UniProtKB">
        <authorList>
            <consortium name="WormBaseParasite"/>
        </authorList>
    </citation>
    <scope>IDENTIFICATION</scope>
</reference>
<dbReference type="Proteomes" id="UP000887579">
    <property type="component" value="Unplaced"/>
</dbReference>
<dbReference type="WBParaSite" id="ES5_v2.g23091.t1">
    <property type="protein sequence ID" value="ES5_v2.g23091.t1"/>
    <property type="gene ID" value="ES5_v2.g23091"/>
</dbReference>
<organism evidence="1 2">
    <name type="scientific">Panagrolaimus sp. ES5</name>
    <dbReference type="NCBI Taxonomy" id="591445"/>
    <lineage>
        <taxon>Eukaryota</taxon>
        <taxon>Metazoa</taxon>
        <taxon>Ecdysozoa</taxon>
        <taxon>Nematoda</taxon>
        <taxon>Chromadorea</taxon>
        <taxon>Rhabditida</taxon>
        <taxon>Tylenchina</taxon>
        <taxon>Panagrolaimomorpha</taxon>
        <taxon>Panagrolaimoidea</taxon>
        <taxon>Panagrolaimidae</taxon>
        <taxon>Panagrolaimus</taxon>
    </lineage>
</organism>
<proteinExistence type="predicted"/>
<sequence length="358" mass="41274">MASKYPKIESKAPKITWYYEKSDNEKRHLREFNEERQTWGFTCTCNSKERNEKIHPRYAIIEVIKQYGLGKIPRKLLLTDVCDIRLHVDGCVLYPLQRKFEILGTFKSRIDDTLNRTPACEITVTKSRFFGSVPAASTPNKMFNESNPKHESIAESGFLAIEAQIHLDNIDKELGKIFERDYNQNNISLTMKAEGGPMSFCRLLRKADAELQHKLLGSLFKMMQQNPQLLFPLFEIHRTVYFTLIQMSKIEFTQWLSTVNVDGFDQIFNETESVFTLMAVVLAACAAHQLDFDDVPESSWVKFLTSSKNNEANCEFVWKQTFKDPELGILHSYMQSNSFFVKGCVAGSYFCSLRDAID</sequence>
<evidence type="ECO:0000313" key="2">
    <source>
        <dbReference type="WBParaSite" id="ES5_v2.g23091.t1"/>
    </source>
</evidence>
<protein>
    <submittedName>
        <fullName evidence="2">Uncharacterized protein</fullName>
    </submittedName>
</protein>
<accession>A0AC34G0I2</accession>
<evidence type="ECO:0000313" key="1">
    <source>
        <dbReference type="Proteomes" id="UP000887579"/>
    </source>
</evidence>
<name>A0AC34G0I2_9BILA</name>